<keyword evidence="3" id="KW-1185">Reference proteome</keyword>
<comment type="caution">
    <text evidence="2">The sequence shown here is derived from an EMBL/GenBank/DDBJ whole genome shotgun (WGS) entry which is preliminary data.</text>
</comment>
<organism evidence="2 3">
    <name type="scientific">Pontibacter saemangeumensis</name>
    <dbReference type="NCBI Taxonomy" id="1084525"/>
    <lineage>
        <taxon>Bacteria</taxon>
        <taxon>Pseudomonadati</taxon>
        <taxon>Bacteroidota</taxon>
        <taxon>Cytophagia</taxon>
        <taxon>Cytophagales</taxon>
        <taxon>Hymenobacteraceae</taxon>
        <taxon>Pontibacter</taxon>
    </lineage>
</organism>
<name>A0ABP8LNG7_9BACT</name>
<evidence type="ECO:0000313" key="3">
    <source>
        <dbReference type="Proteomes" id="UP001500552"/>
    </source>
</evidence>
<evidence type="ECO:0000313" key="2">
    <source>
        <dbReference type="EMBL" id="GAA4432132.1"/>
    </source>
</evidence>
<dbReference type="PANTHER" id="PTHR33446">
    <property type="entry name" value="PROTEIN TONB-RELATED"/>
    <property type="match status" value="1"/>
</dbReference>
<dbReference type="Gene3D" id="3.30.1150.10">
    <property type="match status" value="1"/>
</dbReference>
<gene>
    <name evidence="2" type="ORF">GCM10023188_20380</name>
</gene>
<feature type="domain" description="TonB C-terminal" evidence="1">
    <location>
        <begin position="8"/>
        <end position="104"/>
    </location>
</feature>
<dbReference type="InterPro" id="IPR037682">
    <property type="entry name" value="TonB_C"/>
</dbReference>
<dbReference type="Proteomes" id="UP001500552">
    <property type="component" value="Unassembled WGS sequence"/>
</dbReference>
<dbReference type="SUPFAM" id="SSF74653">
    <property type="entry name" value="TolA/TonB C-terminal domain"/>
    <property type="match status" value="1"/>
</dbReference>
<dbReference type="Pfam" id="PF03544">
    <property type="entry name" value="TonB_C"/>
    <property type="match status" value="1"/>
</dbReference>
<sequence>MTAPEYPGGEEGLLKLLAQNARYPSQAHIAKNVGRAIMQVTIDAEGRVRDIKAAHTDSPYFEKEGARVLRLMTRWKPAEINGSPVSSTYLFPFTFQMRGADGNELPLPKDHLTEVHEKLLADAPHQPVYLAEEIVIVGLGVVKAR</sequence>
<dbReference type="EMBL" id="BAABHC010000011">
    <property type="protein sequence ID" value="GAA4432132.1"/>
    <property type="molecule type" value="Genomic_DNA"/>
</dbReference>
<accession>A0ABP8LNG7</accession>
<evidence type="ECO:0000259" key="1">
    <source>
        <dbReference type="PROSITE" id="PS52015"/>
    </source>
</evidence>
<reference evidence="3" key="1">
    <citation type="journal article" date="2019" name="Int. J. Syst. Evol. Microbiol.">
        <title>The Global Catalogue of Microorganisms (GCM) 10K type strain sequencing project: providing services to taxonomists for standard genome sequencing and annotation.</title>
        <authorList>
            <consortium name="The Broad Institute Genomics Platform"/>
            <consortium name="The Broad Institute Genome Sequencing Center for Infectious Disease"/>
            <person name="Wu L."/>
            <person name="Ma J."/>
        </authorList>
    </citation>
    <scope>NUCLEOTIDE SEQUENCE [LARGE SCALE GENOMIC DNA]</scope>
    <source>
        <strain evidence="3">JCM 17926</strain>
    </source>
</reference>
<dbReference type="InterPro" id="IPR051045">
    <property type="entry name" value="TonB-dependent_transducer"/>
</dbReference>
<dbReference type="PANTHER" id="PTHR33446:SF2">
    <property type="entry name" value="PROTEIN TONB"/>
    <property type="match status" value="1"/>
</dbReference>
<protein>
    <recommendedName>
        <fullName evidence="1">TonB C-terminal domain-containing protein</fullName>
    </recommendedName>
</protein>
<dbReference type="PROSITE" id="PS52015">
    <property type="entry name" value="TONB_CTD"/>
    <property type="match status" value="1"/>
</dbReference>
<proteinExistence type="predicted"/>